<evidence type="ECO:0000313" key="11">
    <source>
        <dbReference type="EMBL" id="CAI0464413.1"/>
    </source>
</evidence>
<evidence type="ECO:0000256" key="9">
    <source>
        <dbReference type="RuleBase" id="RU361169"/>
    </source>
</evidence>
<keyword evidence="4" id="KW-0964">Secreted</keyword>
<dbReference type="Gene3D" id="2.160.20.10">
    <property type="entry name" value="Single-stranded right-handed beta-helix, Pectin lyase-like"/>
    <property type="match status" value="1"/>
</dbReference>
<evidence type="ECO:0000256" key="1">
    <source>
        <dbReference type="ARBA" id="ARBA00004191"/>
    </source>
</evidence>
<evidence type="ECO:0000256" key="3">
    <source>
        <dbReference type="ARBA" id="ARBA00022512"/>
    </source>
</evidence>
<dbReference type="Proteomes" id="UP001154282">
    <property type="component" value="Unassembled WGS sequence"/>
</dbReference>
<dbReference type="SUPFAM" id="SSF51126">
    <property type="entry name" value="Pectin lyase-like"/>
    <property type="match status" value="1"/>
</dbReference>
<evidence type="ECO:0000256" key="10">
    <source>
        <dbReference type="SAM" id="SignalP"/>
    </source>
</evidence>
<dbReference type="Pfam" id="PF00295">
    <property type="entry name" value="Glyco_hydro_28"/>
    <property type="match status" value="1"/>
</dbReference>
<accession>A0AAV0NZV8</accession>
<proteinExistence type="inferred from homology"/>
<evidence type="ECO:0000256" key="4">
    <source>
        <dbReference type="ARBA" id="ARBA00022525"/>
    </source>
</evidence>
<dbReference type="InterPro" id="IPR000743">
    <property type="entry name" value="Glyco_hydro_28"/>
</dbReference>
<evidence type="ECO:0000313" key="12">
    <source>
        <dbReference type="Proteomes" id="UP001154282"/>
    </source>
</evidence>
<evidence type="ECO:0000256" key="6">
    <source>
        <dbReference type="ARBA" id="ARBA00023295"/>
    </source>
</evidence>
<comment type="caution">
    <text evidence="11">The sequence shown here is derived from an EMBL/GenBank/DDBJ whole genome shotgun (WGS) entry which is preliminary data.</text>
</comment>
<dbReference type="AlphaFoldDB" id="A0AAV0NZV8"/>
<dbReference type="FunFam" id="2.160.20.10:FF:000004">
    <property type="entry name" value="Pectin lyase-like superfamily protein"/>
    <property type="match status" value="1"/>
</dbReference>
<dbReference type="InterPro" id="IPR011050">
    <property type="entry name" value="Pectin_lyase_fold/virulence"/>
</dbReference>
<evidence type="ECO:0000256" key="8">
    <source>
        <dbReference type="PROSITE-ProRule" id="PRU10052"/>
    </source>
</evidence>
<dbReference type="InterPro" id="IPR006626">
    <property type="entry name" value="PbH1"/>
</dbReference>
<feature type="active site" evidence="8">
    <location>
        <position position="279"/>
    </location>
</feature>
<keyword evidence="5 9" id="KW-0378">Hydrolase</keyword>
<keyword evidence="3" id="KW-0134">Cell wall</keyword>
<dbReference type="SMART" id="SM00710">
    <property type="entry name" value="PbH1"/>
    <property type="match status" value="4"/>
</dbReference>
<dbReference type="InterPro" id="IPR012334">
    <property type="entry name" value="Pectin_lyas_fold"/>
</dbReference>
<dbReference type="GO" id="GO:0071555">
    <property type="term" value="P:cell wall organization"/>
    <property type="evidence" value="ECO:0007669"/>
    <property type="project" value="UniProtKB-KW"/>
</dbReference>
<keyword evidence="6 9" id="KW-0326">Glycosidase</keyword>
<evidence type="ECO:0000256" key="7">
    <source>
        <dbReference type="ARBA" id="ARBA00023316"/>
    </source>
</evidence>
<feature type="signal peptide" evidence="10">
    <location>
        <begin position="1"/>
        <end position="32"/>
    </location>
</feature>
<feature type="chain" id="PRO_5043381752" description="Exopolygalacturonase" evidence="10">
    <location>
        <begin position="33"/>
        <end position="440"/>
    </location>
</feature>
<comment type="subcellular location">
    <subcellularLocation>
        <location evidence="1">Secreted</location>
        <location evidence="1">Cell wall</location>
    </subcellularLocation>
</comment>
<dbReference type="PANTHER" id="PTHR31375">
    <property type="match status" value="1"/>
</dbReference>
<gene>
    <name evidence="11" type="ORF">LITE_LOCUS36177</name>
</gene>
<organism evidence="11 12">
    <name type="scientific">Linum tenue</name>
    <dbReference type="NCBI Taxonomy" id="586396"/>
    <lineage>
        <taxon>Eukaryota</taxon>
        <taxon>Viridiplantae</taxon>
        <taxon>Streptophyta</taxon>
        <taxon>Embryophyta</taxon>
        <taxon>Tracheophyta</taxon>
        <taxon>Spermatophyta</taxon>
        <taxon>Magnoliopsida</taxon>
        <taxon>eudicotyledons</taxon>
        <taxon>Gunneridae</taxon>
        <taxon>Pentapetalae</taxon>
        <taxon>rosids</taxon>
        <taxon>fabids</taxon>
        <taxon>Malpighiales</taxon>
        <taxon>Linaceae</taxon>
        <taxon>Linum</taxon>
    </lineage>
</organism>
<dbReference type="GO" id="GO:0004650">
    <property type="term" value="F:polygalacturonase activity"/>
    <property type="evidence" value="ECO:0007669"/>
    <property type="project" value="InterPro"/>
</dbReference>
<dbReference type="GO" id="GO:0005975">
    <property type="term" value="P:carbohydrate metabolic process"/>
    <property type="evidence" value="ECO:0007669"/>
    <property type="project" value="InterPro"/>
</dbReference>
<protein>
    <recommendedName>
        <fullName evidence="13">Exopolygalacturonase</fullName>
    </recommendedName>
</protein>
<dbReference type="PROSITE" id="PS51257">
    <property type="entry name" value="PROKAR_LIPOPROTEIN"/>
    <property type="match status" value="1"/>
</dbReference>
<evidence type="ECO:0008006" key="13">
    <source>
        <dbReference type="Google" id="ProtNLM"/>
    </source>
</evidence>
<keyword evidence="10" id="KW-0732">Signal</keyword>
<keyword evidence="12" id="KW-1185">Reference proteome</keyword>
<evidence type="ECO:0000256" key="5">
    <source>
        <dbReference type="ARBA" id="ARBA00022801"/>
    </source>
</evidence>
<sequence>MGIGRETNATPRLIILLVPVLAFLSCAKQCNSKVLPRNQDHNQHGRGLTADANPTCNVDKVVDVMNFGAKADGKHDDVMAFMQAWQEVCKKSAQPAKLLVPEGTYMSSPVIFQGPCLSTQPVIVEVKGTILANEDLSAYDEDFWFLFEKINGVILTGGGTFDGRGASAWKYNDGGSNFPTMMAWQSIKMNDVDNGVVHDLCSVNSKFFHFHVTDSSNFTAYNLRITAPCDSPNTDGMHISSTCGVQVSNSVIATGDDCISVGPGVTNANIFGITCGPGHGISIGSLGKRDQEKDVCGVTFSNCTLNNTTNGVRIKTYASPIQIKASDITFQDITMNNVQNPIVIDQHYGSRKKKKGVRKPLVKISNVHYKNIRGTTPSNVPITLACSAAAPCDGIEFCDVDLDFVSDDLQSKKHPNTTFTACCTNAKTTFSGQNKVPICE</sequence>
<dbReference type="PROSITE" id="PS00502">
    <property type="entry name" value="POLYGALACTURONASE"/>
    <property type="match status" value="1"/>
</dbReference>
<dbReference type="EMBL" id="CAMGYJ010000008">
    <property type="protein sequence ID" value="CAI0464413.1"/>
    <property type="molecule type" value="Genomic_DNA"/>
</dbReference>
<reference evidence="11" key="1">
    <citation type="submission" date="2022-08" db="EMBL/GenBank/DDBJ databases">
        <authorList>
            <person name="Gutierrez-Valencia J."/>
        </authorList>
    </citation>
    <scope>NUCLEOTIDE SEQUENCE</scope>
</reference>
<comment type="similarity">
    <text evidence="2 9">Belongs to the glycosyl hydrolase 28 family.</text>
</comment>
<evidence type="ECO:0000256" key="2">
    <source>
        <dbReference type="ARBA" id="ARBA00008834"/>
    </source>
</evidence>
<name>A0AAV0NZV8_9ROSI</name>
<keyword evidence="7" id="KW-0961">Cell wall biogenesis/degradation</keyword>